<feature type="domain" description="RNA polymerase sigma factor 70 region 4 type 2" evidence="6">
    <location>
        <begin position="133"/>
        <end position="185"/>
    </location>
</feature>
<dbReference type="SUPFAM" id="SSF88659">
    <property type="entry name" value="Sigma3 and sigma4 domains of RNA polymerase sigma factors"/>
    <property type="match status" value="1"/>
</dbReference>
<dbReference type="PANTHER" id="PTHR43133">
    <property type="entry name" value="RNA POLYMERASE ECF-TYPE SIGMA FACTO"/>
    <property type="match status" value="1"/>
</dbReference>
<dbReference type="PANTHER" id="PTHR43133:SF51">
    <property type="entry name" value="RNA POLYMERASE SIGMA FACTOR"/>
    <property type="match status" value="1"/>
</dbReference>
<sequence length="192" mass="22186">MTLTDEQNLLQLAKQGDDTSAAAYGELMRRHQTAVYNVAYRLLGRRVEAEDATQEAFMRAYRALDRFDVERPFAPWIKRITTNLCLNWLESAKVKPQLLAAEMSRDDRPVDMDDWAQTAPSPEQTMVRQEQSVRLRQAILTLPPRYRAAIELRHFQELSYDEMADVLQRPLSSVKSDLFRARKLLAKKMGDG</sequence>
<dbReference type="Gene3D" id="1.10.1740.10">
    <property type="match status" value="1"/>
</dbReference>
<dbReference type="InterPro" id="IPR013324">
    <property type="entry name" value="RNA_pol_sigma_r3/r4-like"/>
</dbReference>
<dbReference type="Pfam" id="PF04542">
    <property type="entry name" value="Sigma70_r2"/>
    <property type="match status" value="1"/>
</dbReference>
<keyword evidence="2" id="KW-0805">Transcription regulation</keyword>
<evidence type="ECO:0000256" key="4">
    <source>
        <dbReference type="ARBA" id="ARBA00023163"/>
    </source>
</evidence>
<dbReference type="SUPFAM" id="SSF88946">
    <property type="entry name" value="Sigma2 domain of RNA polymerase sigma factors"/>
    <property type="match status" value="1"/>
</dbReference>
<dbReference type="GO" id="GO:0003677">
    <property type="term" value="F:DNA binding"/>
    <property type="evidence" value="ECO:0007669"/>
    <property type="project" value="InterPro"/>
</dbReference>
<dbReference type="InterPro" id="IPR013249">
    <property type="entry name" value="RNA_pol_sigma70_r4_t2"/>
</dbReference>
<evidence type="ECO:0000256" key="3">
    <source>
        <dbReference type="ARBA" id="ARBA00023082"/>
    </source>
</evidence>
<keyword evidence="4" id="KW-0804">Transcription</keyword>
<evidence type="ECO:0000313" key="7">
    <source>
        <dbReference type="EMBL" id="VAW37430.1"/>
    </source>
</evidence>
<dbReference type="EMBL" id="UOEU01000665">
    <property type="protein sequence ID" value="VAW37430.1"/>
    <property type="molecule type" value="Genomic_DNA"/>
</dbReference>
<dbReference type="AlphaFoldDB" id="A0A3B0V9J0"/>
<feature type="domain" description="RNA polymerase sigma-70 region 2" evidence="5">
    <location>
        <begin position="27"/>
        <end position="92"/>
    </location>
</feature>
<dbReference type="InterPro" id="IPR039425">
    <property type="entry name" value="RNA_pol_sigma-70-like"/>
</dbReference>
<dbReference type="Pfam" id="PF08281">
    <property type="entry name" value="Sigma70_r4_2"/>
    <property type="match status" value="1"/>
</dbReference>
<proteinExistence type="inferred from homology"/>
<gene>
    <name evidence="7" type="ORF">MNBD_CHLOROFLEXI01-3350</name>
</gene>
<organism evidence="7">
    <name type="scientific">hydrothermal vent metagenome</name>
    <dbReference type="NCBI Taxonomy" id="652676"/>
    <lineage>
        <taxon>unclassified sequences</taxon>
        <taxon>metagenomes</taxon>
        <taxon>ecological metagenomes</taxon>
    </lineage>
</organism>
<dbReference type="InterPro" id="IPR013325">
    <property type="entry name" value="RNA_pol_sigma_r2"/>
</dbReference>
<evidence type="ECO:0000256" key="2">
    <source>
        <dbReference type="ARBA" id="ARBA00023015"/>
    </source>
</evidence>
<dbReference type="NCBIfam" id="TIGR02937">
    <property type="entry name" value="sigma70-ECF"/>
    <property type="match status" value="1"/>
</dbReference>
<dbReference type="InterPro" id="IPR007627">
    <property type="entry name" value="RNA_pol_sigma70_r2"/>
</dbReference>
<dbReference type="GO" id="GO:0006352">
    <property type="term" value="P:DNA-templated transcription initiation"/>
    <property type="evidence" value="ECO:0007669"/>
    <property type="project" value="InterPro"/>
</dbReference>
<comment type="similarity">
    <text evidence="1">Belongs to the sigma-70 factor family. ECF subfamily.</text>
</comment>
<reference evidence="7" key="1">
    <citation type="submission" date="2018-06" db="EMBL/GenBank/DDBJ databases">
        <authorList>
            <person name="Zhirakovskaya E."/>
        </authorList>
    </citation>
    <scope>NUCLEOTIDE SEQUENCE</scope>
</reference>
<keyword evidence="3" id="KW-0731">Sigma factor</keyword>
<protein>
    <recommendedName>
        <fullName evidence="8">RNA polymerase sigma factor RpoE</fullName>
    </recommendedName>
</protein>
<dbReference type="GO" id="GO:0016987">
    <property type="term" value="F:sigma factor activity"/>
    <property type="evidence" value="ECO:0007669"/>
    <property type="project" value="UniProtKB-KW"/>
</dbReference>
<dbReference type="InterPro" id="IPR036388">
    <property type="entry name" value="WH-like_DNA-bd_sf"/>
</dbReference>
<dbReference type="CDD" id="cd06171">
    <property type="entry name" value="Sigma70_r4"/>
    <property type="match status" value="1"/>
</dbReference>
<evidence type="ECO:0000256" key="1">
    <source>
        <dbReference type="ARBA" id="ARBA00010641"/>
    </source>
</evidence>
<accession>A0A3B0V9J0</accession>
<dbReference type="Gene3D" id="1.10.10.10">
    <property type="entry name" value="Winged helix-like DNA-binding domain superfamily/Winged helix DNA-binding domain"/>
    <property type="match status" value="1"/>
</dbReference>
<evidence type="ECO:0000259" key="6">
    <source>
        <dbReference type="Pfam" id="PF08281"/>
    </source>
</evidence>
<evidence type="ECO:0000259" key="5">
    <source>
        <dbReference type="Pfam" id="PF04542"/>
    </source>
</evidence>
<dbReference type="InterPro" id="IPR014284">
    <property type="entry name" value="RNA_pol_sigma-70_dom"/>
</dbReference>
<name>A0A3B0V9J0_9ZZZZ</name>
<evidence type="ECO:0008006" key="8">
    <source>
        <dbReference type="Google" id="ProtNLM"/>
    </source>
</evidence>